<proteinExistence type="predicted"/>
<organism evidence="2 3">
    <name type="scientific">Flavilitoribacter nigricans (strain ATCC 23147 / DSM 23189 / NBRC 102662 / NCIMB 1420 / SS-2)</name>
    <name type="common">Lewinella nigricans</name>
    <dbReference type="NCBI Taxonomy" id="1122177"/>
    <lineage>
        <taxon>Bacteria</taxon>
        <taxon>Pseudomonadati</taxon>
        <taxon>Bacteroidota</taxon>
        <taxon>Saprospiria</taxon>
        <taxon>Saprospirales</taxon>
        <taxon>Lewinellaceae</taxon>
        <taxon>Flavilitoribacter</taxon>
    </lineage>
</organism>
<evidence type="ECO:0000256" key="1">
    <source>
        <dbReference type="SAM" id="Phobius"/>
    </source>
</evidence>
<keyword evidence="1" id="KW-0812">Transmembrane</keyword>
<dbReference type="GO" id="GO:0090313">
    <property type="term" value="P:regulation of protein targeting to membrane"/>
    <property type="evidence" value="ECO:0007669"/>
    <property type="project" value="TreeGrafter"/>
</dbReference>
<dbReference type="PANTHER" id="PTHR30441">
    <property type="entry name" value="DUF748 DOMAIN-CONTAINING PROTEIN"/>
    <property type="match status" value="1"/>
</dbReference>
<keyword evidence="1" id="KW-0472">Membrane</keyword>
<dbReference type="InterPro" id="IPR052894">
    <property type="entry name" value="AsmA-related"/>
</dbReference>
<comment type="caution">
    <text evidence="2">The sequence shown here is derived from an EMBL/GenBank/DDBJ whole genome shotgun (WGS) entry which is preliminary data.</text>
</comment>
<evidence type="ECO:0000313" key="3">
    <source>
        <dbReference type="Proteomes" id="UP000223913"/>
    </source>
</evidence>
<feature type="transmembrane region" description="Helical" evidence="1">
    <location>
        <begin position="29"/>
        <end position="48"/>
    </location>
</feature>
<reference evidence="2 3" key="1">
    <citation type="submission" date="2017-10" db="EMBL/GenBank/DDBJ databases">
        <title>The draft genome sequence of Lewinella nigricans NBRC 102662.</title>
        <authorList>
            <person name="Wang K."/>
        </authorList>
    </citation>
    <scope>NUCLEOTIDE SEQUENCE [LARGE SCALE GENOMIC DNA]</scope>
    <source>
        <strain evidence="2 3">NBRC 102662</strain>
    </source>
</reference>
<protein>
    <submittedName>
        <fullName evidence="2">Uncharacterized protein</fullName>
    </submittedName>
</protein>
<keyword evidence="3" id="KW-1185">Reference proteome</keyword>
<dbReference type="Proteomes" id="UP000223913">
    <property type="component" value="Unassembled WGS sequence"/>
</dbReference>
<evidence type="ECO:0000313" key="2">
    <source>
        <dbReference type="EMBL" id="PHN07927.1"/>
    </source>
</evidence>
<dbReference type="PANTHER" id="PTHR30441:SF8">
    <property type="entry name" value="DUF748 DOMAIN-CONTAINING PROTEIN"/>
    <property type="match status" value="1"/>
</dbReference>
<keyword evidence="1" id="KW-1133">Transmembrane helix</keyword>
<sequence length="1332" mass="151428">MGISPNGVNRLMVEDEQSSNYRFRRLSRIILVIVTAIFLLLVIGWHILRSDHKFVIRKVQETALSYFDIHLQLEGYRLEWASPYPLIRFQLRGLSIASKRNPKIETLRINRAMSEFNPWDLITGDFQAHPFKLDSAWVHLYNDSLQQQEYEKLERPRGGQGVSFELSELPAISANYLDFHREDNYRHKWQWVKFSRLQMEPRPNEKDEWWLYVKTDSHFEGLVFKEADGGFLMDTPARMEMEFAVTDDGHTLQWENSKLTVGRNTFNLRGQYHWADTNQIQLQISTDGIMVDEALPLLSDKLNTTLGGIQVDQPVRTDFSLFNLIVPDRKEAIEVEFLTRDATIRYQGTDLTSAAVSGTFSNDCDQDGLGDPVTSCINLHQVDGDIFGVLPTQLQGVINNMEDPQVEAAGRMDIDLPRLNVLLAEKNKATFASGQAIVNFRYDGSLLSAIDAPFEDRNVRVEGDAIFNEITLATADRSISSPSLSGYLSFDQRQTLLEDIDLKWMGANIQLSGQISNLPEFFFYDDQTLISNLGLHFDQLDLNRFSRTGTSQSTGKKSPAPDGQRMEEIARQLANNVNGSMHLRIDKLIYDTLYLTDLTTRFRLFTLRREDYADSSMVRMDSLRANFMGTAPIFASLKVSREATPEVEAIVELPIAVRAANQFLPPEMKITAGRARADLVARVPLRSIFEQQQLPNDLRYEGNIVLTGIELAKSDWSEQVRSISGPIRFDSEQLLLEDILFDYRGEPFTLTGTIRDYAPFIRAADQKATIDLRMNGRSLDLRKGSSANASTTKGSSKMLSPPELFRSLEKIYDYGTGAVHLDLNQVLTDQRTIQPFQVTGRILPDAAGPDQYQFRVDSFNLGLEANNYFKGSAVIEHPDEPVITARVDARLDFHQLGQLLPSKYIEMRSGEFLMDLQYQSPLYDTLNAKNYLLEANIDGNAQLVNGELFYNYRDFSFKNLTGDFHFDQKALYIKKLALEVNGNQLVASGRSNEFFSFFVLPDQQAHIALDVRSPRFDFGGFTAPHGLGKDTLRTLRKASKLLAPQITGVQTPDTTNTLKQTVGYIDQLLDRGTVEMSTDFQEVIYENFSAHRVGGRISLAPDSVQLHNLQMDVADGTFSIAGLISNIVRHEPKMEVSIEMDENNVREIFRQFDNFGQKELGYKNLEGLISANLDIQADVNSNYSILPESISGDMKVKLAGGELVDLKLFDKLSGFLFRKRKMEHVILDTLELNAHIRGSDVYVDNFYLHSSPFDFKAIGRYSLGADKNTRVLFTLPIGNLFNRHVSLEEMQEGDSKRFHLINILIEARYKKGKMRFIWKPFVISRKKYQPEE</sequence>
<dbReference type="GO" id="GO:0005886">
    <property type="term" value="C:plasma membrane"/>
    <property type="evidence" value="ECO:0007669"/>
    <property type="project" value="TreeGrafter"/>
</dbReference>
<dbReference type="EMBL" id="PDUD01000004">
    <property type="protein sequence ID" value="PHN07927.1"/>
    <property type="molecule type" value="Genomic_DNA"/>
</dbReference>
<name>A0A2D0NHH3_FLAN2</name>
<gene>
    <name evidence="2" type="ORF">CRP01_04005</name>
</gene>
<accession>A0A2D0NHH3</accession>